<dbReference type="RefSeq" id="WP_160849219.1">
    <property type="nucleotide sequence ID" value="NZ_WMEQ01000010.1"/>
</dbReference>
<accession>A0A6I5A212</accession>
<comment type="caution">
    <text evidence="2">The sequence shown here is derived from an EMBL/GenBank/DDBJ whole genome shotgun (WGS) entry which is preliminary data.</text>
</comment>
<sequence>MKKYIVQAKQDDVSMTYNEVKRYLAETTGGRNTKKYSNTNVENVRKEIHTNKQ</sequence>
<gene>
    <name evidence="2" type="ORF">GLW05_13220</name>
</gene>
<feature type="region of interest" description="Disordered" evidence="1">
    <location>
        <begin position="30"/>
        <end position="53"/>
    </location>
</feature>
<organism evidence="2 3">
    <name type="scientific">Pontibacillus yanchengensis</name>
    <dbReference type="NCBI Taxonomy" id="462910"/>
    <lineage>
        <taxon>Bacteria</taxon>
        <taxon>Bacillati</taxon>
        <taxon>Bacillota</taxon>
        <taxon>Bacilli</taxon>
        <taxon>Bacillales</taxon>
        <taxon>Bacillaceae</taxon>
        <taxon>Pontibacillus</taxon>
    </lineage>
</organism>
<evidence type="ECO:0000313" key="3">
    <source>
        <dbReference type="Proteomes" id="UP000468638"/>
    </source>
</evidence>
<protein>
    <submittedName>
        <fullName evidence="2">Gamma-type small acid-soluble spore protein</fullName>
    </submittedName>
</protein>
<reference evidence="2 3" key="1">
    <citation type="submission" date="2019-11" db="EMBL/GenBank/DDBJ databases">
        <title>Genome sequences of 17 halophilic strains isolated from different environments.</title>
        <authorList>
            <person name="Furrow R.E."/>
        </authorList>
    </citation>
    <scope>NUCLEOTIDE SEQUENCE [LARGE SCALE GENOMIC DNA]</scope>
    <source>
        <strain evidence="2 3">22514_16_FS</strain>
    </source>
</reference>
<evidence type="ECO:0000256" key="1">
    <source>
        <dbReference type="SAM" id="MobiDB-lite"/>
    </source>
</evidence>
<dbReference type="AlphaFoldDB" id="A0A6I5A212"/>
<feature type="compositionally biased region" description="Polar residues" evidence="1">
    <location>
        <begin position="30"/>
        <end position="42"/>
    </location>
</feature>
<name>A0A6I5A212_9BACI</name>
<evidence type="ECO:0000313" key="2">
    <source>
        <dbReference type="EMBL" id="MYL34552.1"/>
    </source>
</evidence>
<dbReference type="EMBL" id="WMEQ01000010">
    <property type="protein sequence ID" value="MYL34552.1"/>
    <property type="molecule type" value="Genomic_DNA"/>
</dbReference>
<dbReference type="Proteomes" id="UP000468638">
    <property type="component" value="Unassembled WGS sequence"/>
</dbReference>
<dbReference type="OrthoDB" id="2738625at2"/>
<proteinExistence type="predicted"/>
<feature type="compositionally biased region" description="Basic and acidic residues" evidence="1">
    <location>
        <begin position="43"/>
        <end position="53"/>
    </location>
</feature>